<gene>
    <name evidence="2" type="ORF">MCHLO_16573</name>
</gene>
<name>A0ABQ0MAZ0_MYCCL</name>
<evidence type="ECO:0008006" key="4">
    <source>
        <dbReference type="Google" id="ProtNLM"/>
    </source>
</evidence>
<dbReference type="EMBL" id="DF849943">
    <property type="protein sequence ID" value="GAT60437.1"/>
    <property type="molecule type" value="Genomic_DNA"/>
</dbReference>
<evidence type="ECO:0000313" key="3">
    <source>
        <dbReference type="Proteomes" id="UP000815677"/>
    </source>
</evidence>
<feature type="region of interest" description="Disordered" evidence="1">
    <location>
        <begin position="152"/>
        <end position="201"/>
    </location>
</feature>
<protein>
    <recommendedName>
        <fullName evidence="4">C2H2-type domain-containing protein</fullName>
    </recommendedName>
</protein>
<accession>A0ABQ0MAZ0</accession>
<evidence type="ECO:0000256" key="1">
    <source>
        <dbReference type="SAM" id="MobiDB-lite"/>
    </source>
</evidence>
<organism evidence="2 3">
    <name type="scientific">Mycena chlorophos</name>
    <name type="common">Agaric fungus</name>
    <name type="synonym">Agaricus chlorophos</name>
    <dbReference type="NCBI Taxonomy" id="658473"/>
    <lineage>
        <taxon>Eukaryota</taxon>
        <taxon>Fungi</taxon>
        <taxon>Dikarya</taxon>
        <taxon>Basidiomycota</taxon>
        <taxon>Agaricomycotina</taxon>
        <taxon>Agaricomycetes</taxon>
        <taxon>Agaricomycetidae</taxon>
        <taxon>Agaricales</taxon>
        <taxon>Marasmiineae</taxon>
        <taxon>Mycenaceae</taxon>
        <taxon>Mycena</taxon>
    </lineage>
</organism>
<sequence>MSFYEEFMFAASGATTDHTTFLTSYAAAASDDDEDPFILPRPDPCTFQLRDASPESFLPFRFAFQDADPLRSGEQTEADVFEELRRAAGVSLRDVDIFDDGRGSVEPEGLPVRCRQLTYTQSMVKREFGFATVEEEEERDVDMDLVHVTEECAPMPSTPRRRPSFVPLEPSERRTPPGSRVGGLLLAPPPAPRKVTCKKSISPGKKAASGIKIEKRNKAAKRAVVEAVVAAVPGARNALASKTVNANASTSKRAGVKGKGTFKCAAVPHKAVAANRASGKYGVLPELWEETLHPCFHYLHYIGCSLLNDGSGGMECHCGKTTGNVADMTRHIYCHHRKELELPCAGCPLAFARPDSLERHVKICERYPSAARKRLVQQFKALPQIARILDQDEVDARDLKARWEAYLKA</sequence>
<keyword evidence="3" id="KW-1185">Reference proteome</keyword>
<evidence type="ECO:0000313" key="2">
    <source>
        <dbReference type="EMBL" id="GAT60437.1"/>
    </source>
</evidence>
<reference evidence="2" key="1">
    <citation type="submission" date="2014-09" db="EMBL/GenBank/DDBJ databases">
        <title>Genome sequence of the luminous mushroom Mycena chlorophos for searching fungal bioluminescence genes.</title>
        <authorList>
            <person name="Tanaka Y."/>
            <person name="Kasuga D."/>
            <person name="Oba Y."/>
            <person name="Hase S."/>
            <person name="Sato K."/>
            <person name="Oba Y."/>
            <person name="Sakakibara Y."/>
        </authorList>
    </citation>
    <scope>NUCLEOTIDE SEQUENCE</scope>
</reference>
<dbReference type="Gene3D" id="3.30.160.60">
    <property type="entry name" value="Classic Zinc Finger"/>
    <property type="match status" value="1"/>
</dbReference>
<proteinExistence type="predicted"/>
<dbReference type="Proteomes" id="UP000815677">
    <property type="component" value="Unassembled WGS sequence"/>
</dbReference>